<dbReference type="Gene3D" id="2.40.420.20">
    <property type="match status" value="1"/>
</dbReference>
<dbReference type="InterPro" id="IPR058625">
    <property type="entry name" value="MdtA-like_BSH"/>
</dbReference>
<evidence type="ECO:0000256" key="2">
    <source>
        <dbReference type="ARBA" id="ARBA00009477"/>
    </source>
</evidence>
<evidence type="ECO:0000259" key="5">
    <source>
        <dbReference type="Pfam" id="PF25917"/>
    </source>
</evidence>
<evidence type="ECO:0000256" key="3">
    <source>
        <dbReference type="ARBA" id="ARBA00022448"/>
    </source>
</evidence>
<name>A0A8J6TEU9_9BACT</name>
<comment type="similarity">
    <text evidence="2">Belongs to the membrane fusion protein (MFP) (TC 8.A.1) family.</text>
</comment>
<dbReference type="PANTHER" id="PTHR30469">
    <property type="entry name" value="MULTIDRUG RESISTANCE PROTEIN MDTA"/>
    <property type="match status" value="1"/>
</dbReference>
<dbReference type="PANTHER" id="PTHR30469:SF12">
    <property type="entry name" value="MULTIDRUG RESISTANCE PROTEIN MDTA"/>
    <property type="match status" value="1"/>
</dbReference>
<accession>A0A8J6TEU9</accession>
<feature type="domain" description="Multidrug resistance protein MdtA-like C-terminal permuted SH3" evidence="6">
    <location>
        <begin position="319"/>
        <end position="375"/>
    </location>
</feature>
<dbReference type="EMBL" id="JACNJZ010000039">
    <property type="protein sequence ID" value="MBC8316522.1"/>
    <property type="molecule type" value="Genomic_DNA"/>
</dbReference>
<organism evidence="7 8">
    <name type="scientific">Candidatus Desulfobia pelagia</name>
    <dbReference type="NCBI Taxonomy" id="2841692"/>
    <lineage>
        <taxon>Bacteria</taxon>
        <taxon>Pseudomonadati</taxon>
        <taxon>Thermodesulfobacteriota</taxon>
        <taxon>Desulfobulbia</taxon>
        <taxon>Desulfobulbales</taxon>
        <taxon>Desulfobulbaceae</taxon>
        <taxon>Candidatus Desulfobia</taxon>
    </lineage>
</organism>
<dbReference type="AlphaFoldDB" id="A0A8J6TEU9"/>
<dbReference type="GO" id="GO:0015562">
    <property type="term" value="F:efflux transmembrane transporter activity"/>
    <property type="evidence" value="ECO:0007669"/>
    <property type="project" value="TreeGrafter"/>
</dbReference>
<dbReference type="Pfam" id="PF25967">
    <property type="entry name" value="RND-MFP_C"/>
    <property type="match status" value="1"/>
</dbReference>
<evidence type="ECO:0000256" key="4">
    <source>
        <dbReference type="SAM" id="Coils"/>
    </source>
</evidence>
<evidence type="ECO:0000259" key="6">
    <source>
        <dbReference type="Pfam" id="PF25967"/>
    </source>
</evidence>
<comment type="subcellular location">
    <subcellularLocation>
        <location evidence="1">Cell envelope</location>
    </subcellularLocation>
</comment>
<gene>
    <name evidence="7" type="ORF">H8E41_01355</name>
</gene>
<dbReference type="SUPFAM" id="SSF111369">
    <property type="entry name" value="HlyD-like secretion proteins"/>
    <property type="match status" value="1"/>
</dbReference>
<sequence length="393" mass="42803">MSNKTKKLLKIILPILIIVVGVVAAKQLMRMRTAPDKAEKPVLGTLVRTVEVTQSDVPIIISATGTAQSRRVVDITPQVSGKISWIAPSFIAGGFFREGDPLFSIEKDDYELDLEKAGAELAMAELELARVESQAAVARQDWHNLHPDTLPTPLVVYEPQAKSAQARVAAAKATIRRVRLDLKRTSFLAPFNCRVRSESVDIGQYIRSGSPVAQIAGTSSAEVIVHLSPDVLQWLNFPDTSKPDKGSAATVIFSGSENNKKWQGYIDRSLGEIDARSRMVGVVITVDDPYSLTKEDPFNLPLAEGLFVTVDIEGRPLKNAFQIPRSALRDGSTVWLVTEGDQLTIRPVTVSRKNQNSVLVREGLEDGARVITSGVNGAANGMQLRIISGEESQ</sequence>
<reference evidence="7 8" key="1">
    <citation type="submission" date="2020-08" db="EMBL/GenBank/DDBJ databases">
        <title>Bridging the membrane lipid divide: bacteria of the FCB group superphylum have the potential to synthesize archaeal ether lipids.</title>
        <authorList>
            <person name="Villanueva L."/>
            <person name="Von Meijenfeldt F.A.B."/>
            <person name="Westbye A.B."/>
            <person name="Yadav S."/>
            <person name="Hopmans E.C."/>
            <person name="Dutilh B.E."/>
            <person name="Sinninghe Damste J.S."/>
        </authorList>
    </citation>
    <scope>NUCLEOTIDE SEQUENCE [LARGE SCALE GENOMIC DNA]</scope>
    <source>
        <strain evidence="7">NIOZ-UU47</strain>
    </source>
</reference>
<evidence type="ECO:0000256" key="1">
    <source>
        <dbReference type="ARBA" id="ARBA00004196"/>
    </source>
</evidence>
<dbReference type="Pfam" id="PF25917">
    <property type="entry name" value="BSH_RND"/>
    <property type="match status" value="1"/>
</dbReference>
<dbReference type="GO" id="GO:1990281">
    <property type="term" value="C:efflux pump complex"/>
    <property type="evidence" value="ECO:0007669"/>
    <property type="project" value="TreeGrafter"/>
</dbReference>
<evidence type="ECO:0000313" key="7">
    <source>
        <dbReference type="EMBL" id="MBC8316522.1"/>
    </source>
</evidence>
<comment type="caution">
    <text evidence="7">The sequence shown here is derived from an EMBL/GenBank/DDBJ whole genome shotgun (WGS) entry which is preliminary data.</text>
</comment>
<keyword evidence="3" id="KW-0813">Transport</keyword>
<feature type="domain" description="Multidrug resistance protein MdtA-like barrel-sandwich hybrid" evidence="5">
    <location>
        <begin position="71"/>
        <end position="213"/>
    </location>
</feature>
<protein>
    <submittedName>
        <fullName evidence="7">Efflux RND transporter periplasmic adaptor subunit</fullName>
    </submittedName>
</protein>
<dbReference type="NCBIfam" id="TIGR01730">
    <property type="entry name" value="RND_mfp"/>
    <property type="match status" value="1"/>
</dbReference>
<keyword evidence="4" id="KW-0175">Coiled coil</keyword>
<evidence type="ECO:0000313" key="8">
    <source>
        <dbReference type="Proteomes" id="UP000614424"/>
    </source>
</evidence>
<dbReference type="InterPro" id="IPR058627">
    <property type="entry name" value="MdtA-like_C"/>
</dbReference>
<dbReference type="Proteomes" id="UP000614424">
    <property type="component" value="Unassembled WGS sequence"/>
</dbReference>
<feature type="coiled-coil region" evidence="4">
    <location>
        <begin position="107"/>
        <end position="141"/>
    </location>
</feature>
<dbReference type="Gene3D" id="1.10.287.470">
    <property type="entry name" value="Helix hairpin bin"/>
    <property type="match status" value="1"/>
</dbReference>
<proteinExistence type="inferred from homology"/>
<dbReference type="Gene3D" id="2.40.30.170">
    <property type="match status" value="1"/>
</dbReference>
<dbReference type="InterPro" id="IPR006143">
    <property type="entry name" value="RND_pump_MFP"/>
</dbReference>
<dbReference type="Gene3D" id="2.40.50.100">
    <property type="match status" value="1"/>
</dbReference>